<accession>A0A7X5F0T7</accession>
<reference evidence="3" key="1">
    <citation type="submission" date="2020-01" db="EMBL/GenBank/DDBJ databases">
        <authorList>
            <person name="Fang Y."/>
            <person name="Sun R."/>
            <person name="Nie L."/>
            <person name="He J."/>
            <person name="Hao L."/>
            <person name="Wang L."/>
            <person name="Su S."/>
            <person name="Lv E."/>
            <person name="Zhang Z."/>
            <person name="Xie R."/>
            <person name="Liu H."/>
        </authorList>
    </citation>
    <scope>NUCLEOTIDE SEQUENCE [LARGE SCALE GENOMIC DNA]</scope>
    <source>
        <strain evidence="3">XCT-53</strain>
    </source>
</reference>
<gene>
    <name evidence="2" type="ORF">GWI72_05350</name>
</gene>
<dbReference type="InterPro" id="IPR028943">
    <property type="entry name" value="ZorC_EH_Signature_dom"/>
</dbReference>
<feature type="domain" description="Zorya protein ZorC EH" evidence="1">
    <location>
        <begin position="32"/>
        <end position="436"/>
    </location>
</feature>
<dbReference type="EMBL" id="JAABLQ010000001">
    <property type="protein sequence ID" value="NBN77692.1"/>
    <property type="molecule type" value="Genomic_DNA"/>
</dbReference>
<dbReference type="Proteomes" id="UP000586722">
    <property type="component" value="Unassembled WGS sequence"/>
</dbReference>
<dbReference type="RefSeq" id="WP_161708059.1">
    <property type="nucleotide sequence ID" value="NZ_JAABLQ010000001.1"/>
</dbReference>
<proteinExistence type="predicted"/>
<sequence length="445" mass="50658">MNDVPAASDGARALLGRLAPMRVRAFSSLDPLAKSVRKITSRWPDMVSAPADQDRETLALNMLHRVRTWSWDKITTQKVISAALAVFDDERRMRPDLEPVRSFYLAELETRGPGPFLDGMARVYLDSFVPGALHTHRLAEGLRKRAADLGGRYRRLVDTLPTLFQPEAAPRDLASVMVGAEHPYEALKSIGISSPHTSGLTRAAHKIFVERLAPDLARPDARAKLFNWLAPEAGPVLEVGAGAAIEAVLAVWKNRTPPDALRNELTERIIGCWNDPRLHAGGIWPGFDPDLKSILLRWLTHQDMKFFCDVVTATQPSHMWPPRRDFWLQLYDDGKIDEAWVAFDTDALQYARRHLVKTEGTDMSRRFGRQKDRGGKTSLLIMRIGNRIVVDGCHSYRTHIFRIDDRQAPKLYQREYHCDEIMRQSKVWKAHNSIENWSQWVHQNV</sequence>
<keyword evidence="3" id="KW-1185">Reference proteome</keyword>
<evidence type="ECO:0000313" key="2">
    <source>
        <dbReference type="EMBL" id="NBN77692.1"/>
    </source>
</evidence>
<dbReference type="Pfam" id="PF15611">
    <property type="entry name" value="EH_Signature"/>
    <property type="match status" value="1"/>
</dbReference>
<comment type="caution">
    <text evidence="2">The sequence shown here is derived from an EMBL/GenBank/DDBJ whole genome shotgun (WGS) entry which is preliminary data.</text>
</comment>
<evidence type="ECO:0000259" key="1">
    <source>
        <dbReference type="Pfam" id="PF15611"/>
    </source>
</evidence>
<protein>
    <recommendedName>
        <fullName evidence="1">Zorya protein ZorC EH domain-containing protein</fullName>
    </recommendedName>
</protein>
<evidence type="ECO:0000313" key="3">
    <source>
        <dbReference type="Proteomes" id="UP000586722"/>
    </source>
</evidence>
<organism evidence="2 3">
    <name type="scientific">Pannonibacter tanglangensis</name>
    <dbReference type="NCBI Taxonomy" id="2750084"/>
    <lineage>
        <taxon>Bacteria</taxon>
        <taxon>Pseudomonadati</taxon>
        <taxon>Pseudomonadota</taxon>
        <taxon>Alphaproteobacteria</taxon>
        <taxon>Hyphomicrobiales</taxon>
        <taxon>Stappiaceae</taxon>
        <taxon>Pannonibacter</taxon>
    </lineage>
</organism>
<dbReference type="AlphaFoldDB" id="A0A7X5F0T7"/>
<name>A0A7X5F0T7_9HYPH</name>